<feature type="transmembrane region" description="Helical" evidence="7">
    <location>
        <begin position="379"/>
        <end position="402"/>
    </location>
</feature>
<keyword evidence="2" id="KW-0436">Ligase</keyword>
<dbReference type="EMBL" id="JBEHCU010005435">
    <property type="protein sequence ID" value="KAL1399856.1"/>
    <property type="molecule type" value="Genomic_DNA"/>
</dbReference>
<evidence type="ECO:0000259" key="10">
    <source>
        <dbReference type="Pfam" id="PF13193"/>
    </source>
</evidence>
<comment type="function">
    <text evidence="3">Acyl-CoA synthases catalyze the initial reaction in fatty acid metabolism, by forming a thioester with CoA. Has some preference toward medium-chain substrates. Plays a role in adipocyte differentiation.</text>
</comment>
<dbReference type="InterPro" id="IPR025110">
    <property type="entry name" value="AMP-bd_C"/>
</dbReference>
<dbReference type="PANTHER" id="PTHR43201">
    <property type="entry name" value="ACYL-COA SYNTHETASE"/>
    <property type="match status" value="1"/>
</dbReference>
<comment type="caution">
    <text evidence="11">The sequence shown here is derived from an EMBL/GenBank/DDBJ whole genome shotgun (WGS) entry which is preliminary data.</text>
</comment>
<evidence type="ECO:0000256" key="1">
    <source>
        <dbReference type="ARBA" id="ARBA00006432"/>
    </source>
</evidence>
<evidence type="ECO:0000259" key="9">
    <source>
        <dbReference type="Pfam" id="PF00501"/>
    </source>
</evidence>
<comment type="catalytic activity">
    <reaction evidence="6">
        <text>a medium-chain fatty acid + ATP + CoA = a medium-chain fatty acyl-CoA + AMP + diphosphate</text>
        <dbReference type="Rhea" id="RHEA:48340"/>
        <dbReference type="ChEBI" id="CHEBI:30616"/>
        <dbReference type="ChEBI" id="CHEBI:33019"/>
        <dbReference type="ChEBI" id="CHEBI:57287"/>
        <dbReference type="ChEBI" id="CHEBI:59558"/>
        <dbReference type="ChEBI" id="CHEBI:90546"/>
        <dbReference type="ChEBI" id="CHEBI:456215"/>
        <dbReference type="EC" id="6.2.1.2"/>
    </reaction>
</comment>
<evidence type="ECO:0000256" key="7">
    <source>
        <dbReference type="SAM" id="Phobius"/>
    </source>
</evidence>
<feature type="transmembrane region" description="Helical" evidence="7">
    <location>
        <begin position="423"/>
        <end position="443"/>
    </location>
</feature>
<keyword evidence="7" id="KW-1133">Transmembrane helix</keyword>
<dbReference type="InterPro" id="IPR000873">
    <property type="entry name" value="AMP-dep_synth/lig_dom"/>
</dbReference>
<dbReference type="PANTHER" id="PTHR43201:SF5">
    <property type="entry name" value="MEDIUM-CHAIN ACYL-COA LIGASE ACSF2, MITOCHONDRIAL"/>
    <property type="match status" value="1"/>
</dbReference>
<evidence type="ECO:0000313" key="12">
    <source>
        <dbReference type="Proteomes" id="UP001562425"/>
    </source>
</evidence>
<dbReference type="AlphaFoldDB" id="A0ABD1DJV0"/>
<feature type="transmembrane region" description="Helical" evidence="7">
    <location>
        <begin position="239"/>
        <end position="257"/>
    </location>
</feature>
<keyword evidence="8" id="KW-0732">Signal</keyword>
<evidence type="ECO:0000313" key="11">
    <source>
        <dbReference type="EMBL" id="KAL1399856.1"/>
    </source>
</evidence>
<keyword evidence="7" id="KW-0812">Transmembrane</keyword>
<dbReference type="Proteomes" id="UP001562425">
    <property type="component" value="Unassembled WGS sequence"/>
</dbReference>
<dbReference type="Pfam" id="PF00501">
    <property type="entry name" value="AMP-binding"/>
    <property type="match status" value="2"/>
</dbReference>
<dbReference type="Gene3D" id="3.40.50.980">
    <property type="match status" value="1"/>
</dbReference>
<dbReference type="Gene3D" id="3.40.50.12780">
    <property type="entry name" value="N-terminal domain of ligase-like"/>
    <property type="match status" value="1"/>
</dbReference>
<comment type="similarity">
    <text evidence="1">Belongs to the ATP-dependent AMP-binding enzyme family.</text>
</comment>
<evidence type="ECO:0000256" key="3">
    <source>
        <dbReference type="ARBA" id="ARBA00037247"/>
    </source>
</evidence>
<evidence type="ECO:0000256" key="6">
    <source>
        <dbReference type="ARBA" id="ARBA00048277"/>
    </source>
</evidence>
<dbReference type="FunFam" id="3.30.300.30:FF:000008">
    <property type="entry name" value="2,3-dihydroxybenzoate-AMP ligase"/>
    <property type="match status" value="1"/>
</dbReference>
<dbReference type="InterPro" id="IPR045851">
    <property type="entry name" value="AMP-bd_C_sf"/>
</dbReference>
<feature type="domain" description="AMP-dependent synthetase/ligase" evidence="9">
    <location>
        <begin position="530"/>
        <end position="598"/>
    </location>
</feature>
<feature type="signal peptide" evidence="8">
    <location>
        <begin position="1"/>
        <end position="20"/>
    </location>
</feature>
<protein>
    <recommendedName>
        <fullName evidence="4">Medium-chain acyl-CoA ligase ACSF2, mitochondrial</fullName>
    </recommendedName>
</protein>
<dbReference type="SUPFAM" id="SSF56801">
    <property type="entry name" value="Acetyl-CoA synthetase-like"/>
    <property type="match status" value="2"/>
</dbReference>
<feature type="domain" description="AMP-binding enzyme C-terminal" evidence="10">
    <location>
        <begin position="649"/>
        <end position="727"/>
    </location>
</feature>
<feature type="transmembrane region" description="Helical" evidence="7">
    <location>
        <begin position="337"/>
        <end position="359"/>
    </location>
</feature>
<proteinExistence type="inferred from homology"/>
<feature type="chain" id="PRO_5044871239" description="Medium-chain acyl-CoA ligase ACSF2, mitochondrial" evidence="8">
    <location>
        <begin position="21"/>
        <end position="742"/>
    </location>
</feature>
<evidence type="ECO:0000256" key="5">
    <source>
        <dbReference type="ARBA" id="ARBA00047319"/>
    </source>
</evidence>
<feature type="domain" description="AMP-dependent synthetase/ligase" evidence="9">
    <location>
        <begin position="461"/>
        <end position="522"/>
    </location>
</feature>
<evidence type="ECO:0000256" key="8">
    <source>
        <dbReference type="SAM" id="SignalP"/>
    </source>
</evidence>
<sequence>MVHRSILCCLVVALVHLGQCSRIVPPLYRYDDYFQCQRKSQSGVFCFVKVVLSEQRQSFDSPRLDTSFRHDLLDWGVCVSDCQRELADISTEQRQRLFLPKFQINFTYILPADHWGTYVENFKLRYGSLINVCVNHRLEHEYNLSKLAYSEIEYCSTRDELDLRHRKTSGLVTVAFYATVLMLIGFTAVANLVDLIGGDQAREHIIVSSFSIRRNWARLTDQPKSVLYRDFGYIDGLRVCANFYLIIMHIMIVTAVIPVGNPEYSETILKTPLMINIMALAPTGAQLFFVIGGLLLVTTVLQDISQKPHLQDGYFRAKICSSDAQYVFMHQPWFNHVYIPSYTNMNSYLAGMIVGYLYHHTKYHRLNLDDSMYEIPRSSWLTVLHNILYHNAAVITLSVCFIECFRNPPGRVRAFLSSPAMTSLGKLVYCVYVLHFTVMRLIVNQFTPEYTLNFVNVPWIAADRLAAAFYQVGLERGDRVAIWAPNCSAYYLATFAVARAGMISMGLNPAFQLPELEYALNKNTLGIRCVRTSYGMTETTGVAFLCDRGNKTESSLDTVGRIMDHYEAKVVDSEGKIVSFGMAGELLIRGYGIMLGYWGDDLKTKQILGNDGWLRTGDQFVLQPDEYGQIVGRIKEIIIRGGENIYPKEVEDVLNTIPEILESYCIGVPDERLGEEVCAYVRLVDTVECKQFDIERMKLFCQDKLAYFKIPKHLRIVEEMPKTSTGKIQKMVLLKMFLSENK</sequence>
<feature type="transmembrane region" description="Helical" evidence="7">
    <location>
        <begin position="174"/>
        <end position="193"/>
    </location>
</feature>
<keyword evidence="7" id="KW-0472">Membrane</keyword>
<dbReference type="GO" id="GO:0031956">
    <property type="term" value="F:medium-chain fatty acid-CoA ligase activity"/>
    <property type="evidence" value="ECO:0007669"/>
    <property type="project" value="UniProtKB-EC"/>
</dbReference>
<reference evidence="11 12" key="1">
    <citation type="submission" date="2024-05" db="EMBL/GenBank/DDBJ databases">
        <title>Culex pipiens pipiens assembly and annotation.</title>
        <authorList>
            <person name="Alout H."/>
            <person name="Durand T."/>
        </authorList>
    </citation>
    <scope>NUCLEOTIDE SEQUENCE [LARGE SCALE GENOMIC DNA]</scope>
    <source>
        <strain evidence="11">HA-2024</strain>
        <tissue evidence="11">Whole body</tissue>
    </source>
</reference>
<evidence type="ECO:0000256" key="2">
    <source>
        <dbReference type="ARBA" id="ARBA00022598"/>
    </source>
</evidence>
<dbReference type="Gene3D" id="3.30.300.30">
    <property type="match status" value="1"/>
</dbReference>
<name>A0ABD1DJV0_CULPP</name>
<comment type="catalytic activity">
    <reaction evidence="5">
        <text>octanoate + ATP + CoA = octanoyl-CoA + AMP + diphosphate</text>
        <dbReference type="Rhea" id="RHEA:33631"/>
        <dbReference type="ChEBI" id="CHEBI:25646"/>
        <dbReference type="ChEBI" id="CHEBI:30616"/>
        <dbReference type="ChEBI" id="CHEBI:33019"/>
        <dbReference type="ChEBI" id="CHEBI:57287"/>
        <dbReference type="ChEBI" id="CHEBI:57386"/>
        <dbReference type="ChEBI" id="CHEBI:456215"/>
    </reaction>
</comment>
<evidence type="ECO:0000256" key="4">
    <source>
        <dbReference type="ARBA" id="ARBA00039638"/>
    </source>
</evidence>
<accession>A0ABD1DJV0</accession>
<dbReference type="InterPro" id="IPR042099">
    <property type="entry name" value="ANL_N_sf"/>
</dbReference>
<organism evidence="11 12">
    <name type="scientific">Culex pipiens pipiens</name>
    <name type="common">Northern house mosquito</name>
    <dbReference type="NCBI Taxonomy" id="38569"/>
    <lineage>
        <taxon>Eukaryota</taxon>
        <taxon>Metazoa</taxon>
        <taxon>Ecdysozoa</taxon>
        <taxon>Arthropoda</taxon>
        <taxon>Hexapoda</taxon>
        <taxon>Insecta</taxon>
        <taxon>Pterygota</taxon>
        <taxon>Neoptera</taxon>
        <taxon>Endopterygota</taxon>
        <taxon>Diptera</taxon>
        <taxon>Nematocera</taxon>
        <taxon>Culicoidea</taxon>
        <taxon>Culicidae</taxon>
        <taxon>Culicinae</taxon>
        <taxon>Culicini</taxon>
        <taxon>Culex</taxon>
        <taxon>Culex</taxon>
    </lineage>
</organism>
<dbReference type="Pfam" id="PF13193">
    <property type="entry name" value="AMP-binding_C"/>
    <property type="match status" value="1"/>
</dbReference>
<feature type="transmembrane region" description="Helical" evidence="7">
    <location>
        <begin position="277"/>
        <end position="301"/>
    </location>
</feature>
<gene>
    <name evidence="11" type="ORF">pipiens_007899</name>
</gene>
<keyword evidence="12" id="KW-1185">Reference proteome</keyword>